<sequence>MYHNRWQEVHVRKHEKCPVDVEVTSNQSSRIVMIALWLLCIYIAVFLYILYDYCTYRPPNFPPGPPRIPIFGSYLFLLLIDKKNLHLAVLKLCKWYNTKVLGFYIGNTPTIVANDYDSVREILFNQAFDGRPDIYIARLRDPDHEKRGIFFTDGPQWKEQRRFTLRHLRDYGFGRRMESLEIEIRDEIKEFIDIVRNGPKYDHEKEFFKGNGLVNCPSAFFMCFGNCFLQVLLRDRIPRNEQHTIAKAGVLGLLFQRTADDYGKLLSVIPWIRFFLPKSSGYSTFKRTNSGLYEFMKPLVDKQLETFNPNREERHFLDLYFKEMKNIDYGKQDKQLILTCIDFFFPALTAIGMQTSFLFEICFKNPEIKTKIQQEIDEIVGQNRFPTLDDRIHMPYTEACIRELLRYETLVPSSIPHKAMHDTLFQGFNVPKGCFMVPGLYAMHFDENKWKDPKTFKPERFLDVNGQLSLKKDISLPFGGGKRLCAGETFARNALFLFITAIFQNFDFKLEDGVSVDELIKNNHTGLSTSTPDFWLNSSSKVMIALWLLCIYIAVFLYILYDYCTYRPPNFPPGPPRIPIFGSYLFLLLIDKKNLHLAVLKLCKWYNTKVLGFYIGNTPTIVANDYETFDGRPDIYIARMRDPDHEKRGIFFLDGPQWKEQRRFTLRHLRDYGFGRRMDSLENEIRDEISEFISIVKNGPQFDHEKQFFRGDGFVNCPSAFFMCLGNCFLQVLLGERLPREEQHTIARAGILGILFQRTADDYGKLLSVAPWIRFFFPEASGYNIFKRTNKGLYAFMKNLIDKQLKTFDPEKEERHFLDLYFKEMQGLKDDKEEGYYYKQLILGCLDFFFPALTALGAQTTFLFEICLKNPKIKDKIQQEIDDVVGQGRLPNLDDQACIRELLRYETLVPSSIPHKAMYDTMFQGYFAPKGCNIIASLYAMHFDDKKWTDPHTFRPERFLDMKGELSLKKDISLPFGGGKRLCAGETFARNALFLFITAIFQSFDFELENGVSVDDLIAKNETGLITSTPDFWLKFKARPPRIPFVGSYFFLLLVNSQKVHMAILKLCKWYNTKVLGFYIGDCPTIVANDYDSVREILFNQDFDGRPEIFVAKMRDPDLESRGIFFVDGPIWKEQRRFTLRHLRDFGFGRRFETLENEIRDEISTFINLIREGPKYEHEEILFRPDGLVHCPKAFFTCFGNCSLQVLFGERFPRHEQHILAKAGELGILFQRTGSDYGRLLSIIPWIRHFFPETCGYNKFKEADEGLYKFMKVKKKIQCEIDEVVGQGRLPNLDDRVHMPYTEACLRELMRYETLAPSSLPHRALHDTTFQGYTVPKNCLMIASLYALHFDEKKWTDAHNFRPERFLDMKGQLSLKKDISLPFGGGKRLCAGETFARNTMFLFLTAIFQNFDFELKEGTCVEKLIKTIIVVLLLYRAFKWSTYKPPGFPPGPPRIPFVGGYLFFLLLNKDRLHLAALTFSKWYKSKYIGFWWGDSLITVINDYKGIKESFNRTEFDGKPVTYTVLMREPHEQVRGIFFLEGPMWKAQRWFMLRYMRDFGFGRRHENLECHIRDELMSFIDQIRNGPKYDHEYEFFDKNQCVNVPLGMAACLVNCFFQVIISERFPREEQGALFEVAKHSLAFQRNSDSYARLLSVIPWIRHLFPEKSGYNILRQSNQGLYNFMKKFIDKQLNDQFIFALMDFFIPSITAIAAQIALLFQVSIAQPEIAHKIQSEIERVVGNGRLPTLDDRINMPYTEACTRESMRYDTPLPSGIPHKVLSDTTLAGYKLPAGSFIVPGHYAMHMDKQFWGDPENFRPERFFNSEGKIDLKKDITMPFGAGKRLCAGETFARNVTFLFVAAMFQNFNLKLPKGDDIKDIQRRNTVGLITSTPDYWIQFEPR</sequence>
<evidence type="ECO:0000256" key="9">
    <source>
        <dbReference type="ARBA" id="ARBA00022848"/>
    </source>
</evidence>
<keyword evidence="13 14" id="KW-0472">Membrane</keyword>
<dbReference type="PANTHER" id="PTHR24300:SF376">
    <property type="entry name" value="CYTOCHROME P450 15A1"/>
    <property type="match status" value="1"/>
</dbReference>
<dbReference type="InterPro" id="IPR001128">
    <property type="entry name" value="Cyt_P450"/>
</dbReference>
<gene>
    <name evidence="15" type="primary">CSON013586</name>
</gene>
<dbReference type="GO" id="GO:0006805">
    <property type="term" value="P:xenobiotic metabolic process"/>
    <property type="evidence" value="ECO:0007669"/>
    <property type="project" value="TreeGrafter"/>
</dbReference>
<dbReference type="GO" id="GO:0005789">
    <property type="term" value="C:endoplasmic reticulum membrane"/>
    <property type="evidence" value="ECO:0007669"/>
    <property type="project" value="UniProtKB-SubCell"/>
</dbReference>
<comment type="cofactor">
    <cofactor evidence="1">
        <name>heme</name>
        <dbReference type="ChEBI" id="CHEBI:30413"/>
    </cofactor>
</comment>
<dbReference type="InterPro" id="IPR017972">
    <property type="entry name" value="Cyt_P450_CS"/>
</dbReference>
<keyword evidence="11" id="KW-0408">Iron</keyword>
<evidence type="ECO:0000256" key="11">
    <source>
        <dbReference type="ARBA" id="ARBA00023004"/>
    </source>
</evidence>
<dbReference type="Gene3D" id="1.10.630.10">
    <property type="entry name" value="Cytochrome P450"/>
    <property type="match status" value="5"/>
</dbReference>
<evidence type="ECO:0000256" key="3">
    <source>
        <dbReference type="ARBA" id="ARBA00004174"/>
    </source>
</evidence>
<proteinExistence type="inferred from homology"/>
<reference evidence="16" key="2">
    <citation type="submission" date="2018-07" db="EMBL/GenBank/DDBJ databases">
        <authorList>
            <person name="Quirk P.G."/>
            <person name="Krulwich T.A."/>
        </authorList>
    </citation>
    <scope>NUCLEOTIDE SEQUENCE</scope>
</reference>
<dbReference type="EMBL" id="UFQS01000689">
    <property type="protein sequence ID" value="SSX06225.1"/>
    <property type="molecule type" value="Genomic_DNA"/>
</dbReference>
<dbReference type="GO" id="GO:0008395">
    <property type="term" value="F:steroid hydroxylase activity"/>
    <property type="evidence" value="ECO:0007669"/>
    <property type="project" value="TreeGrafter"/>
</dbReference>
<evidence type="ECO:0000256" key="1">
    <source>
        <dbReference type="ARBA" id="ARBA00001971"/>
    </source>
</evidence>
<keyword evidence="14" id="KW-0812">Transmembrane</keyword>
<organism evidence="15">
    <name type="scientific">Culicoides sonorensis</name>
    <name type="common">Biting midge</name>
    <dbReference type="NCBI Taxonomy" id="179676"/>
    <lineage>
        <taxon>Eukaryota</taxon>
        <taxon>Metazoa</taxon>
        <taxon>Ecdysozoa</taxon>
        <taxon>Arthropoda</taxon>
        <taxon>Hexapoda</taxon>
        <taxon>Insecta</taxon>
        <taxon>Pterygota</taxon>
        <taxon>Neoptera</taxon>
        <taxon>Endopterygota</taxon>
        <taxon>Diptera</taxon>
        <taxon>Nematocera</taxon>
        <taxon>Chironomoidea</taxon>
        <taxon>Ceratopogonidae</taxon>
        <taxon>Ceratopogoninae</taxon>
        <taxon>Culicoides</taxon>
        <taxon>Monoculicoides</taxon>
    </lineage>
</organism>
<dbReference type="SUPFAM" id="SSF48264">
    <property type="entry name" value="Cytochrome P450"/>
    <property type="match status" value="4"/>
</dbReference>
<dbReference type="PRINTS" id="PR00385">
    <property type="entry name" value="P450"/>
</dbReference>
<dbReference type="GO" id="GO:0020037">
    <property type="term" value="F:heme binding"/>
    <property type="evidence" value="ECO:0007669"/>
    <property type="project" value="InterPro"/>
</dbReference>
<keyword evidence="6" id="KW-0349">Heme</keyword>
<dbReference type="FunFam" id="1.10.630.10:FF:000238">
    <property type="entry name" value="Cytochrome P450 2A6"/>
    <property type="match status" value="1"/>
</dbReference>
<evidence type="ECO:0000256" key="12">
    <source>
        <dbReference type="ARBA" id="ARBA00023033"/>
    </source>
</evidence>
<dbReference type="Pfam" id="PF00067">
    <property type="entry name" value="p450"/>
    <property type="match status" value="5"/>
</dbReference>
<evidence type="ECO:0000256" key="6">
    <source>
        <dbReference type="ARBA" id="ARBA00022617"/>
    </source>
</evidence>
<dbReference type="EMBL" id="UFQT01000689">
    <property type="protein sequence ID" value="SSX26579.1"/>
    <property type="molecule type" value="Genomic_DNA"/>
</dbReference>
<dbReference type="VEuPathDB" id="VectorBase:CSON013586"/>
<dbReference type="InterPro" id="IPR002401">
    <property type="entry name" value="Cyt_P450_E_grp-I"/>
</dbReference>
<evidence type="ECO:0000256" key="5">
    <source>
        <dbReference type="ARBA" id="ARBA00010617"/>
    </source>
</evidence>
<keyword evidence="14" id="KW-1133">Transmembrane helix</keyword>
<evidence type="ECO:0000256" key="14">
    <source>
        <dbReference type="SAM" id="Phobius"/>
    </source>
</evidence>
<comment type="function">
    <text evidence="2">May be involved in the metabolism of insect hormones and in the breakdown of synthetic insecticides.</text>
</comment>
<keyword evidence="8" id="KW-0256">Endoplasmic reticulum</keyword>
<accession>A0A336KS40</accession>
<keyword evidence="10" id="KW-0560">Oxidoreductase</keyword>
<keyword evidence="12" id="KW-0503">Monooxygenase</keyword>
<evidence type="ECO:0000313" key="16">
    <source>
        <dbReference type="EMBL" id="SSX26579.1"/>
    </source>
</evidence>
<evidence type="ECO:0000256" key="8">
    <source>
        <dbReference type="ARBA" id="ARBA00022824"/>
    </source>
</evidence>
<protein>
    <submittedName>
        <fullName evidence="15">CSON013586 protein</fullName>
    </submittedName>
</protein>
<reference evidence="15" key="1">
    <citation type="submission" date="2018-04" db="EMBL/GenBank/DDBJ databases">
        <authorList>
            <person name="Go L.Y."/>
            <person name="Mitchell J.A."/>
        </authorList>
    </citation>
    <scope>NUCLEOTIDE SEQUENCE</scope>
    <source>
        <tissue evidence="15">Whole organism</tissue>
    </source>
</reference>
<evidence type="ECO:0000313" key="15">
    <source>
        <dbReference type="EMBL" id="SSX06225.1"/>
    </source>
</evidence>
<dbReference type="InterPro" id="IPR050182">
    <property type="entry name" value="Cytochrome_P450_fam2"/>
</dbReference>
<evidence type="ECO:0000256" key="2">
    <source>
        <dbReference type="ARBA" id="ARBA00003690"/>
    </source>
</evidence>
<dbReference type="GO" id="GO:0005506">
    <property type="term" value="F:iron ion binding"/>
    <property type="evidence" value="ECO:0007669"/>
    <property type="project" value="InterPro"/>
</dbReference>
<dbReference type="PANTHER" id="PTHR24300">
    <property type="entry name" value="CYTOCHROME P450 508A4-RELATED"/>
    <property type="match status" value="1"/>
</dbReference>
<keyword evidence="9" id="KW-0492">Microsome</keyword>
<evidence type="ECO:0000256" key="4">
    <source>
        <dbReference type="ARBA" id="ARBA00004406"/>
    </source>
</evidence>
<dbReference type="InterPro" id="IPR036396">
    <property type="entry name" value="Cyt_P450_sf"/>
</dbReference>
<evidence type="ECO:0000256" key="7">
    <source>
        <dbReference type="ARBA" id="ARBA00022723"/>
    </source>
</evidence>
<dbReference type="PROSITE" id="PS00086">
    <property type="entry name" value="CYTOCHROME_P450"/>
    <property type="match status" value="4"/>
</dbReference>
<evidence type="ECO:0000256" key="13">
    <source>
        <dbReference type="ARBA" id="ARBA00023136"/>
    </source>
</evidence>
<evidence type="ECO:0000256" key="10">
    <source>
        <dbReference type="ARBA" id="ARBA00023002"/>
    </source>
</evidence>
<feature type="transmembrane region" description="Helical" evidence="14">
    <location>
        <begin position="542"/>
        <end position="561"/>
    </location>
</feature>
<dbReference type="FunFam" id="1.10.630.10:FF:000094">
    <property type="entry name" value="cytochrome P450 2J6-like"/>
    <property type="match status" value="1"/>
</dbReference>
<keyword evidence="7" id="KW-0479">Metal-binding</keyword>
<dbReference type="GO" id="GO:0016712">
    <property type="term" value="F:oxidoreductase activity, acting on paired donors, with incorporation or reduction of molecular oxygen, reduced flavin or flavoprotein as one donor, and incorporation of one atom of oxygen"/>
    <property type="evidence" value="ECO:0007669"/>
    <property type="project" value="TreeGrafter"/>
</dbReference>
<comment type="subcellular location">
    <subcellularLocation>
        <location evidence="4">Endoplasmic reticulum membrane</location>
        <topology evidence="4">Peripheral membrane protein</topology>
    </subcellularLocation>
    <subcellularLocation>
        <location evidence="3">Microsome membrane</location>
        <topology evidence="3">Peripheral membrane protein</topology>
    </subcellularLocation>
</comment>
<feature type="transmembrane region" description="Helical" evidence="14">
    <location>
        <begin position="31"/>
        <end position="51"/>
    </location>
</feature>
<dbReference type="PRINTS" id="PR00463">
    <property type="entry name" value="EP450I"/>
</dbReference>
<comment type="similarity">
    <text evidence="5">Belongs to the cytochrome P450 family.</text>
</comment>
<name>A0A336KS40_CULSO</name>
<dbReference type="GO" id="GO:0006082">
    <property type="term" value="P:organic acid metabolic process"/>
    <property type="evidence" value="ECO:0007669"/>
    <property type="project" value="TreeGrafter"/>
</dbReference>